<feature type="compositionally biased region" description="Basic residues" evidence="1">
    <location>
        <begin position="635"/>
        <end position="646"/>
    </location>
</feature>
<feature type="compositionally biased region" description="Polar residues" evidence="1">
    <location>
        <begin position="555"/>
        <end position="568"/>
    </location>
</feature>
<feature type="region of interest" description="Disordered" evidence="1">
    <location>
        <begin position="733"/>
        <end position="772"/>
    </location>
</feature>
<feature type="compositionally biased region" description="Basic residues" evidence="1">
    <location>
        <begin position="1172"/>
        <end position="1182"/>
    </location>
</feature>
<feature type="compositionally biased region" description="Basic residues" evidence="1">
    <location>
        <begin position="455"/>
        <end position="465"/>
    </location>
</feature>
<comment type="caution">
    <text evidence="2">The sequence shown here is derived from an EMBL/GenBank/DDBJ whole genome shotgun (WGS) entry which is preliminary data.</text>
</comment>
<feature type="region of interest" description="Disordered" evidence="1">
    <location>
        <begin position="555"/>
        <end position="576"/>
    </location>
</feature>
<feature type="compositionally biased region" description="Polar residues" evidence="1">
    <location>
        <begin position="128"/>
        <end position="157"/>
    </location>
</feature>
<evidence type="ECO:0000256" key="1">
    <source>
        <dbReference type="SAM" id="MobiDB-lite"/>
    </source>
</evidence>
<feature type="compositionally biased region" description="Basic and acidic residues" evidence="1">
    <location>
        <begin position="832"/>
        <end position="845"/>
    </location>
</feature>
<feature type="compositionally biased region" description="Polar residues" evidence="1">
    <location>
        <begin position="1372"/>
        <end position="1385"/>
    </location>
</feature>
<proteinExistence type="predicted"/>
<feature type="compositionally biased region" description="Basic and acidic residues" evidence="1">
    <location>
        <begin position="242"/>
        <end position="255"/>
    </location>
</feature>
<evidence type="ECO:0000313" key="2">
    <source>
        <dbReference type="EMBL" id="RDW71215.1"/>
    </source>
</evidence>
<feature type="compositionally biased region" description="Polar residues" evidence="1">
    <location>
        <begin position="1197"/>
        <end position="1220"/>
    </location>
</feature>
<dbReference type="STRING" id="1849047.A0A3D8RB26"/>
<feature type="compositionally biased region" description="Basic and acidic residues" evidence="1">
    <location>
        <begin position="264"/>
        <end position="278"/>
    </location>
</feature>
<sequence>MSSQNQHPYKWPSPPPARATSYGSQSTASPFSLRRLPEHAIPTGTVASRVRHLQSLQKSASSSGPISNAQTKDTGPSRTNSGRRLSSQFGQPATRSARPDEEPQVQNGHSYLGHRTSRSNHREEHAFTGSTPPNQRPVSSQTARTGNTDDYSPWSTPTRRRVSAYRNALRDYSRQEMDRITETDSQYGVYVDLPAEFDKAGTVTSRANNGSSTNGRRESVREMFRQYGIERPAALMSSTDPSHLDEPMSTHKHSPESNQPNAEVPEKSPGNEKQERGAKVSLAPPPTPPPLPSPKPSSQSSQSSKKQETRTPKTDNFTQAAPSPPEERLILAEDIRHEKERKEHNRKQRKPPPNRLPKVCGEDRVSSVSTKKSHQEHQSLPSKSRKYSSPRELDYTKAMASQGTRRDSPRKPHPIALKTSSSAFQLRRASVEKNRGTSLKPKQQRGSPGSDAVRKKLPSRTHAFRRSTSISPNEHIKQPLKNPQPAKRYHGRVPRVSSPLAAHKPQNLEPNSPGDIFIHTYSSPSPRTYVSPASPQTTEKLYIKYLERTVPVATSSYGDSSTEVQSNQARRDQDNPARLVQSRSQHIACSEHQTPLMSGARMPTEEDYSFVVGRPDVISTSHSKSSTRDVPTRYHSPKRHSHHTRIHGRQNVAPMQNSSSSVTADSPMSTCGTPTCRATHSGHAPYRHSISCIEKRNLQHLSELVGSGYTAGPSESSDPGKLEEASYFNLLPQRPRGKRDNRAPVRDPHRATRTADYYQHQRGSYARQVRRASSSSAARQCRKCSGYLDRCHHCRDDCQCDNCQAIIEFTKHFVRQEQSRRHSAAAKHSQQKKTEPTHLSVHEGKNPISSSGHHVQKPDRRPSGFSNVILPERASTQDDLTYSDTQEQARLGSATSLPKVIETDAQPSKHNPVSKPPQSIISVKKPVLAPTPVHRTSNPPTWPKTDSCDTPLPILSQESHEQPQAIILPTPPRASSNIRTRSSSTAMSLSLLKPLENDNKPQHSLSQSQSTVIRKSQGSKQRSDLGKAMIKGPSFKEGTNSNISTRSTLMSHSFGFDSKLPESQVHDAIRKASVQGTPEIRKILTQHKKSEEIATTPPPWHLRSKIPQLPSSLSVPAVQDHSSSYTMPNQHSSALEGVGLKTFSTPMKESAPIRSSSEEFQKNSPSICRPRMNIRRPQRHPSRASTRPKSSMERSRNTISLLSRPHTSMEQSAPTFQSQALAPETTVASAASSTNSSPKTSPSKGFTPEDVGEGEAESSLRKVSRKISTLFRVKEKRSTPQLSREKLETKETETTSKSIDSQEKGSKALALVHDKSQKRTRSLALKGSREDSPKSEPKDVVTKQFSTHIQELGPTNAATEIAEDPSGAQGGSPESTTTDSQTWSHSGKGLPKEPSPTHSEAWSVRIVDGSSKAKKGYAVNESVPKHQRATMTHSRSGLVSSKVKAWNRDIALFEQASALGSTDMNNLDCKIARIDTDEAQISDSRDAAAKSSPSGLDDHDCVWKTLCLLDYDEPEQNKRRIGKLDKLGNGTGFSASRGSSTSAGGNNGPGITGVTVLIHRRDRDDLIVKGGIISRA</sequence>
<dbReference type="Proteomes" id="UP000256645">
    <property type="component" value="Unassembled WGS sequence"/>
</dbReference>
<feature type="region of interest" description="Disordered" evidence="1">
    <location>
        <begin position="619"/>
        <end position="646"/>
    </location>
</feature>
<evidence type="ECO:0000313" key="3">
    <source>
        <dbReference type="Proteomes" id="UP000256645"/>
    </source>
</evidence>
<dbReference type="EMBL" id="PDLM01000008">
    <property type="protein sequence ID" value="RDW71215.1"/>
    <property type="molecule type" value="Genomic_DNA"/>
</dbReference>
<keyword evidence="3" id="KW-1185">Reference proteome</keyword>
<name>A0A3D8RB26_9HELO</name>
<dbReference type="OrthoDB" id="3524371at2759"/>
<accession>A0A3D8RB26</accession>
<gene>
    <name evidence="2" type="ORF">BP6252_07778</name>
</gene>
<reference evidence="2 3" key="1">
    <citation type="journal article" date="2018" name="IMA Fungus">
        <title>IMA Genome-F 9: Draft genome sequence of Annulohypoxylon stygium, Aspergillus mulundensis, Berkeleyomyces basicola (syn. Thielaviopsis basicola), Ceratocystis smalleyi, two Cercospora beticola strains, Coleophoma cylindrospora, Fusarium fracticaudum, Phialophora cf. hyalina, and Morchella septimelata.</title>
        <authorList>
            <person name="Wingfield B.D."/>
            <person name="Bills G.F."/>
            <person name="Dong Y."/>
            <person name="Huang W."/>
            <person name="Nel W.J."/>
            <person name="Swalarsk-Parry B.S."/>
            <person name="Vaghefi N."/>
            <person name="Wilken P.M."/>
            <person name="An Z."/>
            <person name="de Beer Z.W."/>
            <person name="De Vos L."/>
            <person name="Chen L."/>
            <person name="Duong T.A."/>
            <person name="Gao Y."/>
            <person name="Hammerbacher A."/>
            <person name="Kikkert J.R."/>
            <person name="Li Y."/>
            <person name="Li H."/>
            <person name="Li K."/>
            <person name="Li Q."/>
            <person name="Liu X."/>
            <person name="Ma X."/>
            <person name="Naidoo K."/>
            <person name="Pethybridge S.J."/>
            <person name="Sun J."/>
            <person name="Steenkamp E.T."/>
            <person name="van der Nest M.A."/>
            <person name="van Wyk S."/>
            <person name="Wingfield M.J."/>
            <person name="Xiong C."/>
            <person name="Yue Q."/>
            <person name="Zhang X."/>
        </authorList>
    </citation>
    <scope>NUCLEOTIDE SEQUENCE [LARGE SCALE GENOMIC DNA]</scope>
    <source>
        <strain evidence="2 3">BP6252</strain>
    </source>
</reference>
<feature type="compositionally biased region" description="Basic residues" evidence="1">
    <location>
        <begin position="821"/>
        <end position="831"/>
    </location>
</feature>
<feature type="region of interest" description="Disordered" evidence="1">
    <location>
        <begin position="1361"/>
        <end position="1400"/>
    </location>
</feature>
<feature type="region of interest" description="Disordered" evidence="1">
    <location>
        <begin position="199"/>
        <end position="492"/>
    </location>
</feature>
<feature type="region of interest" description="Disordered" evidence="1">
    <location>
        <begin position="818"/>
        <end position="897"/>
    </location>
</feature>
<feature type="compositionally biased region" description="Basic and acidic residues" evidence="1">
    <location>
        <begin position="1272"/>
        <end position="1317"/>
    </location>
</feature>
<feature type="compositionally biased region" description="Polar residues" evidence="1">
    <location>
        <begin position="1002"/>
        <end position="1020"/>
    </location>
</feature>
<feature type="compositionally biased region" description="Polar residues" evidence="1">
    <location>
        <begin position="54"/>
        <end position="94"/>
    </location>
</feature>
<feature type="compositionally biased region" description="Polar residues" evidence="1">
    <location>
        <begin position="202"/>
        <end position="214"/>
    </location>
</feature>
<protein>
    <submittedName>
        <fullName evidence="2">Uncharacterized protein</fullName>
    </submittedName>
</protein>
<feature type="compositionally biased region" description="Basic and acidic residues" evidence="1">
    <location>
        <begin position="1327"/>
        <end position="1341"/>
    </location>
</feature>
<feature type="compositionally biased region" description="Basic and acidic residues" evidence="1">
    <location>
        <begin position="325"/>
        <end position="343"/>
    </location>
</feature>
<feature type="compositionally biased region" description="Basic and acidic residues" evidence="1">
    <location>
        <begin position="215"/>
        <end position="224"/>
    </location>
</feature>
<feature type="region of interest" description="Disordered" evidence="1">
    <location>
        <begin position="995"/>
        <end position="1043"/>
    </location>
</feature>
<feature type="compositionally biased region" description="Polar residues" evidence="1">
    <location>
        <begin position="436"/>
        <end position="447"/>
    </location>
</feature>
<feature type="region of interest" description="Disordered" evidence="1">
    <location>
        <begin position="1147"/>
        <end position="1345"/>
    </location>
</feature>
<feature type="compositionally biased region" description="Polar residues" evidence="1">
    <location>
        <begin position="877"/>
        <end position="896"/>
    </location>
</feature>
<feature type="compositionally biased region" description="Pro residues" evidence="1">
    <location>
        <begin position="283"/>
        <end position="295"/>
    </location>
</feature>
<feature type="region of interest" description="Disordered" evidence="1">
    <location>
        <begin position="1"/>
        <end position="157"/>
    </location>
</feature>
<feature type="compositionally biased region" description="Low complexity" evidence="1">
    <location>
        <begin position="1222"/>
        <end position="1243"/>
    </location>
</feature>
<feature type="compositionally biased region" description="Polar residues" evidence="1">
    <location>
        <begin position="21"/>
        <end position="30"/>
    </location>
</feature>
<feature type="compositionally biased region" description="Basic and acidic residues" evidence="1">
    <location>
        <begin position="738"/>
        <end position="750"/>
    </location>
</feature>
<organism evidence="2 3">
    <name type="scientific">Coleophoma cylindrospora</name>
    <dbReference type="NCBI Taxonomy" id="1849047"/>
    <lineage>
        <taxon>Eukaryota</taxon>
        <taxon>Fungi</taxon>
        <taxon>Dikarya</taxon>
        <taxon>Ascomycota</taxon>
        <taxon>Pezizomycotina</taxon>
        <taxon>Leotiomycetes</taxon>
        <taxon>Helotiales</taxon>
        <taxon>Dermateaceae</taxon>
        <taxon>Coleophoma</taxon>
    </lineage>
</organism>